<feature type="domain" description="Subtilisin inhibitor" evidence="8">
    <location>
        <begin position="58"/>
        <end position="126"/>
    </location>
</feature>
<reference evidence="10" key="1">
    <citation type="journal article" date="2019" name="Int. J. Syst. Evol. Microbiol.">
        <title>The Global Catalogue of Microorganisms (GCM) 10K type strain sequencing project: providing services to taxonomists for standard genome sequencing and annotation.</title>
        <authorList>
            <consortium name="The Broad Institute Genomics Platform"/>
            <consortium name="The Broad Institute Genome Sequencing Center for Infectious Disease"/>
            <person name="Wu L."/>
            <person name="Ma J."/>
        </authorList>
    </citation>
    <scope>NUCLEOTIDE SEQUENCE [LARGE SCALE GENOMIC DNA]</scope>
    <source>
        <strain evidence="10">JCM 17440</strain>
    </source>
</reference>
<evidence type="ECO:0000256" key="6">
    <source>
        <dbReference type="ARBA" id="ARBA00023157"/>
    </source>
</evidence>
<name>A0ABP8CBZ4_9ACTN</name>
<comment type="subcellular location">
    <subcellularLocation>
        <location evidence="1">Secreted</location>
    </subcellularLocation>
</comment>
<dbReference type="InterPro" id="IPR023549">
    <property type="entry name" value="Subtilisin_inhibitor"/>
</dbReference>
<evidence type="ECO:0000256" key="5">
    <source>
        <dbReference type="ARBA" id="ARBA00022900"/>
    </source>
</evidence>
<proteinExistence type="inferred from homology"/>
<feature type="chain" id="PRO_5045982086" description="Subtilisin inhibitor domain-containing protein" evidence="7">
    <location>
        <begin position="39"/>
        <end position="140"/>
    </location>
</feature>
<keyword evidence="10" id="KW-1185">Reference proteome</keyword>
<evidence type="ECO:0000313" key="9">
    <source>
        <dbReference type="EMBL" id="GAA4237338.1"/>
    </source>
</evidence>
<accession>A0ABP8CBZ4</accession>
<protein>
    <recommendedName>
        <fullName evidence="8">Subtilisin inhibitor domain-containing protein</fullName>
    </recommendedName>
</protein>
<evidence type="ECO:0000256" key="1">
    <source>
        <dbReference type="ARBA" id="ARBA00004613"/>
    </source>
</evidence>
<evidence type="ECO:0000256" key="7">
    <source>
        <dbReference type="SAM" id="SignalP"/>
    </source>
</evidence>
<keyword evidence="4" id="KW-0646">Protease inhibitor</keyword>
<dbReference type="SUPFAM" id="SSF55399">
    <property type="entry name" value="Subtilisin inhibitor"/>
    <property type="match status" value="1"/>
</dbReference>
<evidence type="ECO:0000256" key="3">
    <source>
        <dbReference type="ARBA" id="ARBA00022525"/>
    </source>
</evidence>
<comment type="similarity">
    <text evidence="2">Belongs to the protease inhibitor I16 (SSI) family.</text>
</comment>
<keyword evidence="5" id="KW-0722">Serine protease inhibitor</keyword>
<feature type="signal peptide" evidence="7">
    <location>
        <begin position="1"/>
        <end position="38"/>
    </location>
</feature>
<dbReference type="Pfam" id="PF00720">
    <property type="entry name" value="SSI"/>
    <property type="match status" value="1"/>
</dbReference>
<keyword evidence="6" id="KW-1015">Disulfide bond</keyword>
<keyword evidence="7" id="KW-0732">Signal</keyword>
<gene>
    <name evidence="9" type="ORF">GCM10022254_49120</name>
</gene>
<dbReference type="Proteomes" id="UP001501710">
    <property type="component" value="Unassembled WGS sequence"/>
</dbReference>
<keyword evidence="3" id="KW-0964">Secreted</keyword>
<evidence type="ECO:0000256" key="4">
    <source>
        <dbReference type="ARBA" id="ARBA00022690"/>
    </source>
</evidence>
<organism evidence="9 10">
    <name type="scientific">Actinomadura meridiana</name>
    <dbReference type="NCBI Taxonomy" id="559626"/>
    <lineage>
        <taxon>Bacteria</taxon>
        <taxon>Bacillati</taxon>
        <taxon>Actinomycetota</taxon>
        <taxon>Actinomycetes</taxon>
        <taxon>Streptosporangiales</taxon>
        <taxon>Thermomonosporaceae</taxon>
        <taxon>Actinomadura</taxon>
    </lineage>
</organism>
<evidence type="ECO:0000313" key="10">
    <source>
        <dbReference type="Proteomes" id="UP001501710"/>
    </source>
</evidence>
<evidence type="ECO:0000259" key="8">
    <source>
        <dbReference type="Pfam" id="PF00720"/>
    </source>
</evidence>
<sequence length="140" mass="15008">MSERSVIHSGGNMLRSRSRWVVGLAGTAVIASSAPTQAAPTPVGSYVLRVAPEHGPATTYRLRCDPDGGTIAAVSEACDQLESANGEVRRIPARQGACTMEYSPVRVTADGTWRGEPRHFARTYPNRCSAMNETGGMLFR</sequence>
<comment type="caution">
    <text evidence="9">The sequence shown here is derived from an EMBL/GenBank/DDBJ whole genome shotgun (WGS) entry which is preliminary data.</text>
</comment>
<dbReference type="Gene3D" id="3.30.350.10">
    <property type="entry name" value="Subtilisin inhibitor-like"/>
    <property type="match status" value="1"/>
</dbReference>
<evidence type="ECO:0000256" key="2">
    <source>
        <dbReference type="ARBA" id="ARBA00010472"/>
    </source>
</evidence>
<dbReference type="InterPro" id="IPR036819">
    <property type="entry name" value="Subtilisin_inhibitor-like_sf"/>
</dbReference>
<dbReference type="EMBL" id="BAABAS010000018">
    <property type="protein sequence ID" value="GAA4237338.1"/>
    <property type="molecule type" value="Genomic_DNA"/>
</dbReference>